<dbReference type="SMART" id="SM00353">
    <property type="entry name" value="HLH"/>
    <property type="match status" value="1"/>
</dbReference>
<name>A0AAV9JR74_9PEZI</name>
<accession>A0AAV9JR74</accession>
<organism evidence="8 9">
    <name type="scientific">Oleoguttula mirabilis</name>
    <dbReference type="NCBI Taxonomy" id="1507867"/>
    <lineage>
        <taxon>Eukaryota</taxon>
        <taxon>Fungi</taxon>
        <taxon>Dikarya</taxon>
        <taxon>Ascomycota</taxon>
        <taxon>Pezizomycotina</taxon>
        <taxon>Dothideomycetes</taxon>
        <taxon>Dothideomycetidae</taxon>
        <taxon>Mycosphaerellales</taxon>
        <taxon>Teratosphaeriaceae</taxon>
        <taxon>Oleoguttula</taxon>
    </lineage>
</organism>
<dbReference type="Pfam" id="PF00010">
    <property type="entry name" value="HLH"/>
    <property type="match status" value="1"/>
</dbReference>
<evidence type="ECO:0000256" key="4">
    <source>
        <dbReference type="ARBA" id="ARBA00023163"/>
    </source>
</evidence>
<dbReference type="Gene3D" id="4.10.280.10">
    <property type="entry name" value="Helix-loop-helix DNA-binding domain"/>
    <property type="match status" value="1"/>
</dbReference>
<feature type="compositionally biased region" description="Polar residues" evidence="6">
    <location>
        <begin position="193"/>
        <end position="207"/>
    </location>
</feature>
<feature type="compositionally biased region" description="Low complexity" evidence="6">
    <location>
        <begin position="485"/>
        <end position="502"/>
    </location>
</feature>
<sequence length="602" mass="65459">MARNGQNGGHNGYGAENGYTGLNAPFGYLPDFAGDGMQLDNTPYGLNQQPILNPSETNELGDFFANPDRSKASNYLHDFQFGMDGKTDGNGLDNGMAASSFDNGVGNKFSFGVPAGTVDPTSTTAGTYGTNYQTHAGNPLMQFGSQTGAWPGNAGGSADEYLAANALSQMGANAIQGGTWGEISVGGVPAPGNSESPATSSRHSSGNLFAHNNAYHASQAMLQDQLRQFAPTQQQHYQQQPHQPTEPRARQQSLNLRTDMAQSFFSPLMSNSASSYLQHHSGRQGFYQYGGDPNIRPFSYAAPEYAAEIQGKEGNLMAVPLATQAANGHAHSHVMSQRTHHMQDMSRGSRGFQSSDSSPGTQYGGLPINNPSPTAANYYQQRAQQQQQQQQQWANRQAVIPQDSDDDDSELEERQPRKRRKSQMQRAEEAEYQPERQMQGTMPKRGPKVPKAEVAIDDEYEPNTPANTASLKRRRSNATAPASGSRDSSPDDLASPSPGDASGSKRRSRDSKSRSNLTEDQKRQNHIHSEQKRRNVIKQGYHDLNHLVPSLGAGKSGLSKSEVLKEAITYLENVLEGNEAIMERCGFTEEDMDPASETIEAY</sequence>
<proteinExistence type="predicted"/>
<dbReference type="Proteomes" id="UP001324427">
    <property type="component" value="Unassembled WGS sequence"/>
</dbReference>
<evidence type="ECO:0000256" key="3">
    <source>
        <dbReference type="ARBA" id="ARBA00023125"/>
    </source>
</evidence>
<evidence type="ECO:0000256" key="5">
    <source>
        <dbReference type="ARBA" id="ARBA00023242"/>
    </source>
</evidence>
<keyword evidence="4" id="KW-0804">Transcription</keyword>
<gene>
    <name evidence="8" type="ORF">LTR36_010659</name>
</gene>
<evidence type="ECO:0000313" key="8">
    <source>
        <dbReference type="EMBL" id="KAK4547940.1"/>
    </source>
</evidence>
<dbReference type="PANTHER" id="PTHR15741">
    <property type="entry name" value="BASIC HELIX-LOOP-HELIX ZIP TRANSCRIPTION FACTOR"/>
    <property type="match status" value="1"/>
</dbReference>
<dbReference type="PANTHER" id="PTHR15741:SF27">
    <property type="entry name" value="TRANSCRIPTION FACTOR AP-4"/>
    <property type="match status" value="1"/>
</dbReference>
<dbReference type="PROSITE" id="PS50888">
    <property type="entry name" value="BHLH"/>
    <property type="match status" value="1"/>
</dbReference>
<evidence type="ECO:0000256" key="2">
    <source>
        <dbReference type="ARBA" id="ARBA00023015"/>
    </source>
</evidence>
<feature type="region of interest" description="Disordered" evidence="6">
    <location>
        <begin position="186"/>
        <end position="208"/>
    </location>
</feature>
<feature type="compositionally biased region" description="Basic and acidic residues" evidence="6">
    <location>
        <begin position="510"/>
        <end position="531"/>
    </location>
</feature>
<feature type="compositionally biased region" description="Polar residues" evidence="6">
    <location>
        <begin position="351"/>
        <end position="361"/>
    </location>
</feature>
<keyword evidence="2" id="KW-0805">Transcription regulation</keyword>
<dbReference type="GO" id="GO:0005634">
    <property type="term" value="C:nucleus"/>
    <property type="evidence" value="ECO:0007669"/>
    <property type="project" value="UniProtKB-SubCell"/>
</dbReference>
<feature type="region of interest" description="Disordered" evidence="6">
    <location>
        <begin position="230"/>
        <end position="251"/>
    </location>
</feature>
<evidence type="ECO:0000313" key="9">
    <source>
        <dbReference type="Proteomes" id="UP001324427"/>
    </source>
</evidence>
<comment type="caution">
    <text evidence="8">The sequence shown here is derived from an EMBL/GenBank/DDBJ whole genome shotgun (WGS) entry which is preliminary data.</text>
</comment>
<protein>
    <recommendedName>
        <fullName evidence="7">BHLH domain-containing protein</fullName>
    </recommendedName>
</protein>
<dbReference type="SUPFAM" id="SSF47459">
    <property type="entry name" value="HLH, helix-loop-helix DNA-binding domain"/>
    <property type="match status" value="1"/>
</dbReference>
<evidence type="ECO:0000259" key="7">
    <source>
        <dbReference type="PROSITE" id="PS50888"/>
    </source>
</evidence>
<evidence type="ECO:0000256" key="1">
    <source>
        <dbReference type="ARBA" id="ARBA00004123"/>
    </source>
</evidence>
<dbReference type="GO" id="GO:0046983">
    <property type="term" value="F:protein dimerization activity"/>
    <property type="evidence" value="ECO:0007669"/>
    <property type="project" value="InterPro"/>
</dbReference>
<feature type="domain" description="BHLH" evidence="7">
    <location>
        <begin position="521"/>
        <end position="574"/>
    </location>
</feature>
<dbReference type="GO" id="GO:0000978">
    <property type="term" value="F:RNA polymerase II cis-regulatory region sequence-specific DNA binding"/>
    <property type="evidence" value="ECO:0007669"/>
    <property type="project" value="TreeGrafter"/>
</dbReference>
<dbReference type="InterPro" id="IPR052207">
    <property type="entry name" value="Max-like/E-box_TFs"/>
</dbReference>
<feature type="region of interest" description="Disordered" evidence="6">
    <location>
        <begin position="327"/>
        <end position="531"/>
    </location>
</feature>
<feature type="compositionally biased region" description="Low complexity" evidence="6">
    <location>
        <begin position="375"/>
        <end position="398"/>
    </location>
</feature>
<dbReference type="InterPro" id="IPR036638">
    <property type="entry name" value="HLH_DNA-bd_sf"/>
</dbReference>
<dbReference type="GO" id="GO:0000981">
    <property type="term" value="F:DNA-binding transcription factor activity, RNA polymerase II-specific"/>
    <property type="evidence" value="ECO:0007669"/>
    <property type="project" value="TreeGrafter"/>
</dbReference>
<feature type="compositionally biased region" description="Low complexity" evidence="6">
    <location>
        <begin position="231"/>
        <end position="243"/>
    </location>
</feature>
<comment type="subcellular location">
    <subcellularLocation>
        <location evidence="1">Nucleus</location>
    </subcellularLocation>
</comment>
<dbReference type="EMBL" id="JAVFHQ010000009">
    <property type="protein sequence ID" value="KAK4547940.1"/>
    <property type="molecule type" value="Genomic_DNA"/>
</dbReference>
<dbReference type="AlphaFoldDB" id="A0AAV9JR74"/>
<reference evidence="8 9" key="1">
    <citation type="submission" date="2021-11" db="EMBL/GenBank/DDBJ databases">
        <title>Black yeast isolated from Biological Soil Crust.</title>
        <authorList>
            <person name="Kurbessoian T."/>
        </authorList>
    </citation>
    <scope>NUCLEOTIDE SEQUENCE [LARGE SCALE GENOMIC DNA]</scope>
    <source>
        <strain evidence="8 9">CCFEE 5522</strain>
    </source>
</reference>
<keyword evidence="3" id="KW-0238">DNA-binding</keyword>
<evidence type="ECO:0000256" key="6">
    <source>
        <dbReference type="SAM" id="MobiDB-lite"/>
    </source>
</evidence>
<keyword evidence="5" id="KW-0539">Nucleus</keyword>
<dbReference type="InterPro" id="IPR011598">
    <property type="entry name" value="bHLH_dom"/>
</dbReference>
<keyword evidence="9" id="KW-1185">Reference proteome</keyword>